<proteinExistence type="inferred from homology"/>
<dbReference type="InterPro" id="IPR017452">
    <property type="entry name" value="GPCR_Rhodpsn_7TM"/>
</dbReference>
<dbReference type="PANTHER" id="PTHR24243">
    <property type="entry name" value="G-PROTEIN COUPLED RECEPTOR"/>
    <property type="match status" value="1"/>
</dbReference>
<dbReference type="CDD" id="cd00637">
    <property type="entry name" value="7tm_classA_rhodopsin-like"/>
    <property type="match status" value="1"/>
</dbReference>
<dbReference type="PROSITE" id="PS00237">
    <property type="entry name" value="G_PROTEIN_RECEP_F1_1"/>
    <property type="match status" value="1"/>
</dbReference>
<reference evidence="12" key="3">
    <citation type="submission" date="2023-05" db="EMBL/GenBank/DDBJ databases">
        <authorList>
            <person name="Smith C.H."/>
        </authorList>
    </citation>
    <scope>NUCLEOTIDE SEQUENCE</scope>
    <source>
        <strain evidence="12">CHS0354</strain>
        <tissue evidence="12">Mantle</tissue>
    </source>
</reference>
<evidence type="ECO:0000256" key="4">
    <source>
        <dbReference type="ARBA" id="ARBA00023040"/>
    </source>
</evidence>
<reference evidence="12" key="2">
    <citation type="journal article" date="2021" name="Genome Biol. Evol.">
        <title>Developing a high-quality reference genome for a parasitic bivalve with doubly uniparental inheritance (Bivalvia: Unionida).</title>
        <authorList>
            <person name="Smith C.H."/>
        </authorList>
    </citation>
    <scope>NUCLEOTIDE SEQUENCE</scope>
    <source>
        <strain evidence="12">CHS0354</strain>
        <tissue evidence="12">Mantle</tissue>
    </source>
</reference>
<keyword evidence="6 8" id="KW-0675">Receptor</keyword>
<evidence type="ECO:0000256" key="1">
    <source>
        <dbReference type="ARBA" id="ARBA00004141"/>
    </source>
</evidence>
<comment type="similarity">
    <text evidence="8">Belongs to the G-protein coupled receptor 1 family.</text>
</comment>
<dbReference type="Proteomes" id="UP001195483">
    <property type="component" value="Unassembled WGS sequence"/>
</dbReference>
<feature type="region of interest" description="Disordered" evidence="9">
    <location>
        <begin position="356"/>
        <end position="377"/>
    </location>
</feature>
<dbReference type="SUPFAM" id="SSF81321">
    <property type="entry name" value="Family A G protein-coupled receptor-like"/>
    <property type="match status" value="1"/>
</dbReference>
<evidence type="ECO:0000259" key="11">
    <source>
        <dbReference type="PROSITE" id="PS50262"/>
    </source>
</evidence>
<organism evidence="12 13">
    <name type="scientific">Potamilus streckersoni</name>
    <dbReference type="NCBI Taxonomy" id="2493646"/>
    <lineage>
        <taxon>Eukaryota</taxon>
        <taxon>Metazoa</taxon>
        <taxon>Spiralia</taxon>
        <taxon>Lophotrochozoa</taxon>
        <taxon>Mollusca</taxon>
        <taxon>Bivalvia</taxon>
        <taxon>Autobranchia</taxon>
        <taxon>Heteroconchia</taxon>
        <taxon>Palaeoheterodonta</taxon>
        <taxon>Unionida</taxon>
        <taxon>Unionoidea</taxon>
        <taxon>Unionidae</taxon>
        <taxon>Ambleminae</taxon>
        <taxon>Lampsilini</taxon>
        <taxon>Potamilus</taxon>
    </lineage>
</organism>
<dbReference type="PROSITE" id="PS50262">
    <property type="entry name" value="G_PROTEIN_RECEP_F1_2"/>
    <property type="match status" value="1"/>
</dbReference>
<dbReference type="GO" id="GO:0005886">
    <property type="term" value="C:plasma membrane"/>
    <property type="evidence" value="ECO:0007669"/>
    <property type="project" value="TreeGrafter"/>
</dbReference>
<dbReference type="PANTHER" id="PTHR24243:SF224">
    <property type="entry name" value="G-PROTEIN COUPLED RECEPTOR 19-RELATED"/>
    <property type="match status" value="1"/>
</dbReference>
<feature type="region of interest" description="Disordered" evidence="9">
    <location>
        <begin position="229"/>
        <end position="249"/>
    </location>
</feature>
<evidence type="ECO:0000256" key="3">
    <source>
        <dbReference type="ARBA" id="ARBA00022989"/>
    </source>
</evidence>
<dbReference type="AlphaFoldDB" id="A0AAE0VPR1"/>
<dbReference type="PRINTS" id="PR00237">
    <property type="entry name" value="GPCRRHODOPSN"/>
</dbReference>
<evidence type="ECO:0000256" key="7">
    <source>
        <dbReference type="ARBA" id="ARBA00023224"/>
    </source>
</evidence>
<evidence type="ECO:0000313" key="12">
    <source>
        <dbReference type="EMBL" id="KAK3584520.1"/>
    </source>
</evidence>
<keyword evidence="13" id="KW-1185">Reference proteome</keyword>
<evidence type="ECO:0000256" key="10">
    <source>
        <dbReference type="SAM" id="Phobius"/>
    </source>
</evidence>
<dbReference type="Gene3D" id="1.20.1070.10">
    <property type="entry name" value="Rhodopsin 7-helix transmembrane proteins"/>
    <property type="match status" value="2"/>
</dbReference>
<protein>
    <recommendedName>
        <fullName evidence="11">G-protein coupled receptors family 1 profile domain-containing protein</fullName>
    </recommendedName>
</protein>
<keyword evidence="3 10" id="KW-1133">Transmembrane helix</keyword>
<keyword evidence="2 8" id="KW-0812">Transmembrane</keyword>
<dbReference type="GO" id="GO:0004930">
    <property type="term" value="F:G protein-coupled receptor activity"/>
    <property type="evidence" value="ECO:0007669"/>
    <property type="project" value="UniProtKB-KW"/>
</dbReference>
<evidence type="ECO:0000256" key="8">
    <source>
        <dbReference type="RuleBase" id="RU000688"/>
    </source>
</evidence>
<dbReference type="EMBL" id="JAEAOA010002299">
    <property type="protein sequence ID" value="KAK3584520.1"/>
    <property type="molecule type" value="Genomic_DNA"/>
</dbReference>
<keyword evidence="7 8" id="KW-0807">Transducer</keyword>
<feature type="transmembrane region" description="Helical" evidence="10">
    <location>
        <begin position="396"/>
        <end position="420"/>
    </location>
</feature>
<keyword evidence="5 10" id="KW-0472">Membrane</keyword>
<feature type="transmembrane region" description="Helical" evidence="10">
    <location>
        <begin position="57"/>
        <end position="77"/>
    </location>
</feature>
<evidence type="ECO:0000313" key="13">
    <source>
        <dbReference type="Proteomes" id="UP001195483"/>
    </source>
</evidence>
<evidence type="ECO:0000256" key="9">
    <source>
        <dbReference type="SAM" id="MobiDB-lite"/>
    </source>
</evidence>
<accession>A0AAE0VPR1</accession>
<evidence type="ECO:0000256" key="2">
    <source>
        <dbReference type="ARBA" id="ARBA00022692"/>
    </source>
</evidence>
<gene>
    <name evidence="12" type="ORF">CHS0354_039254</name>
</gene>
<comment type="caution">
    <text evidence="12">The sequence shown here is derived from an EMBL/GenBank/DDBJ whole genome shotgun (WGS) entry which is preliminary data.</text>
</comment>
<reference evidence="12" key="1">
    <citation type="journal article" date="2021" name="Genome Biol. Evol.">
        <title>A High-Quality Reference Genome for a Parasitic Bivalve with Doubly Uniparental Inheritance (Bivalvia: Unionida).</title>
        <authorList>
            <person name="Smith C.H."/>
        </authorList>
    </citation>
    <scope>NUCLEOTIDE SEQUENCE</scope>
    <source>
        <strain evidence="12">CHS0354</strain>
    </source>
</reference>
<feature type="transmembrane region" description="Helical" evidence="10">
    <location>
        <begin position="440"/>
        <end position="461"/>
    </location>
</feature>
<feature type="domain" description="G-protein coupled receptors family 1 profile" evidence="11">
    <location>
        <begin position="37"/>
        <end position="458"/>
    </location>
</feature>
<comment type="subcellular location">
    <subcellularLocation>
        <location evidence="1">Membrane</location>
        <topology evidence="1">Multi-pass membrane protein</topology>
    </subcellularLocation>
</comment>
<feature type="transmembrane region" description="Helical" evidence="10">
    <location>
        <begin position="20"/>
        <end position="45"/>
    </location>
</feature>
<dbReference type="InterPro" id="IPR000276">
    <property type="entry name" value="GPCR_Rhodpsn"/>
</dbReference>
<feature type="transmembrane region" description="Helical" evidence="10">
    <location>
        <begin position="97"/>
        <end position="115"/>
    </location>
</feature>
<feature type="transmembrane region" description="Helical" evidence="10">
    <location>
        <begin position="136"/>
        <end position="159"/>
    </location>
</feature>
<evidence type="ECO:0000256" key="5">
    <source>
        <dbReference type="ARBA" id="ARBA00023136"/>
    </source>
</evidence>
<dbReference type="Pfam" id="PF00001">
    <property type="entry name" value="7tm_1"/>
    <property type="match status" value="1"/>
</dbReference>
<keyword evidence="4 8" id="KW-0297">G-protein coupled receptor</keyword>
<sequence>MNNSSISLLQKLNDEKAVILIPALVFVGVLMFTGCIGNIIACYFYGCKTKTTPTSCFILGLAIFDLFSCTISMPVEIVDMRFFYMFPDVKVCKVLRTTNFVCTISSGFILIAIATERYRRICLPFRKQITVFQARIMCVIAALIACALSWPSLVLYTVVTVDIPLPGSEVIHGYDCTTVKDVSLQVYLNAFNIIQILLFTLSSMTLIILYALVYRQLIKMKQFRKYGSKEDKVSPEPPELHNSNNSSLEKSTKHAYMPNCCCGNNTEVGIPDKSKRAYNGLSMKNNNIAKVTSGSNDTTKEASVMSEEPTKPAEHNGAIKHESIRPIVLELISNLDQLKKEHAQLDCIENKETEAQNEAPAMFSSDNVKPASDRKQPRLLHSLSRKRSTDINTVRYTTLMLVITVTFIVSFLPYLCLVVWRSLSTGYEVNQMTDLQLVAFSIGLRSYFLNSAMNPMIYGFFNSQFREFFTSVCCMCCGAKPNCDLASETTYELKT</sequence>
<feature type="transmembrane region" description="Helical" evidence="10">
    <location>
        <begin position="193"/>
        <end position="214"/>
    </location>
</feature>
<name>A0AAE0VPR1_9BIVA</name>
<evidence type="ECO:0000256" key="6">
    <source>
        <dbReference type="ARBA" id="ARBA00023170"/>
    </source>
</evidence>